<name>A0A1T4TH88_9BACT</name>
<sequence length="385" mass="43790">MQKLTKALLVAALLPVMAIAQDSTQFIKGTWNELTSRARKEQKPIFIDTYFEGCHACKDMEVKVFPRPEVKKYMEENFICTGYDVFKEQFGMDLCRKYYMRGFPTYLVISGDGRLLDRSSGYQEPDKFMAFLKGTVASHKAGKTLSGFGNSLASKDPDFYKAMWDKGYQGGDKDQIFGYLAKQKDKTGESTFKVMQMAATLPDDYRVFYLGNRQAYLDRFGRELNGNIMEKLLRQDIAALPATLDKAAFEAFLQKQQAVYRPEDWADAQMYYAENYLFKKCKDTRAFLEFAAAHPDGNENRVRYMQFYLGAELAKDAALKAQYLKWASAVVTADASLENLMGLVRMSKGVDPAATKKFLGWVIARKKAWGDDTTREEAELKGLSI</sequence>
<dbReference type="EMBL" id="FUWZ01000005">
    <property type="protein sequence ID" value="SKA39641.1"/>
    <property type="molecule type" value="Genomic_DNA"/>
</dbReference>
<protein>
    <submittedName>
        <fullName evidence="3">Thioredoxin-related protein</fullName>
    </submittedName>
</protein>
<dbReference type="AlphaFoldDB" id="A0A1T4TH88"/>
<dbReference type="Pfam" id="PF13098">
    <property type="entry name" value="Thioredoxin_2"/>
    <property type="match status" value="1"/>
</dbReference>
<organism evidence="3 4">
    <name type="scientific">Chitinophaga eiseniae</name>
    <dbReference type="NCBI Taxonomy" id="634771"/>
    <lineage>
        <taxon>Bacteria</taxon>
        <taxon>Pseudomonadati</taxon>
        <taxon>Bacteroidota</taxon>
        <taxon>Chitinophagia</taxon>
        <taxon>Chitinophagales</taxon>
        <taxon>Chitinophagaceae</taxon>
        <taxon>Chitinophaga</taxon>
    </lineage>
</organism>
<dbReference type="STRING" id="634771.SAMN04488128_10536"/>
<gene>
    <name evidence="3" type="ORF">SAMN04488128_10536</name>
</gene>
<dbReference type="RefSeq" id="WP_078671857.1">
    <property type="nucleotide sequence ID" value="NZ_FUWZ01000005.1"/>
</dbReference>
<evidence type="ECO:0000256" key="1">
    <source>
        <dbReference type="SAM" id="SignalP"/>
    </source>
</evidence>
<accession>A0A1T4TH88</accession>
<proteinExistence type="predicted"/>
<dbReference type="InterPro" id="IPR036249">
    <property type="entry name" value="Thioredoxin-like_sf"/>
</dbReference>
<feature type="domain" description="Thioredoxin-like fold" evidence="2">
    <location>
        <begin position="38"/>
        <end position="132"/>
    </location>
</feature>
<dbReference type="OrthoDB" id="120730at2"/>
<dbReference type="SUPFAM" id="SSF52833">
    <property type="entry name" value="Thioredoxin-like"/>
    <property type="match status" value="1"/>
</dbReference>
<evidence type="ECO:0000313" key="4">
    <source>
        <dbReference type="Proteomes" id="UP000190367"/>
    </source>
</evidence>
<dbReference type="Gene3D" id="3.40.30.10">
    <property type="entry name" value="Glutaredoxin"/>
    <property type="match status" value="1"/>
</dbReference>
<keyword evidence="1" id="KW-0732">Signal</keyword>
<feature type="chain" id="PRO_5010519673" evidence="1">
    <location>
        <begin position="21"/>
        <end position="385"/>
    </location>
</feature>
<dbReference type="InterPro" id="IPR012336">
    <property type="entry name" value="Thioredoxin-like_fold"/>
</dbReference>
<evidence type="ECO:0000313" key="3">
    <source>
        <dbReference type="EMBL" id="SKA39641.1"/>
    </source>
</evidence>
<keyword evidence="4" id="KW-1185">Reference proteome</keyword>
<evidence type="ECO:0000259" key="2">
    <source>
        <dbReference type="Pfam" id="PF13098"/>
    </source>
</evidence>
<reference evidence="4" key="1">
    <citation type="submission" date="2017-02" db="EMBL/GenBank/DDBJ databases">
        <authorList>
            <person name="Varghese N."/>
            <person name="Submissions S."/>
        </authorList>
    </citation>
    <scope>NUCLEOTIDE SEQUENCE [LARGE SCALE GENOMIC DNA]</scope>
    <source>
        <strain evidence="4">DSM 22224</strain>
    </source>
</reference>
<dbReference type="Proteomes" id="UP000190367">
    <property type="component" value="Unassembled WGS sequence"/>
</dbReference>
<feature type="signal peptide" evidence="1">
    <location>
        <begin position="1"/>
        <end position="20"/>
    </location>
</feature>